<dbReference type="Pfam" id="PF21313">
    <property type="entry name" value="EthR_C"/>
    <property type="match status" value="1"/>
</dbReference>
<dbReference type="InterPro" id="IPR036271">
    <property type="entry name" value="Tet_transcr_reg_TetR-rel_C_sf"/>
</dbReference>
<dbReference type="Pfam" id="PF00440">
    <property type="entry name" value="TetR_N"/>
    <property type="match status" value="1"/>
</dbReference>
<dbReference type="InterPro" id="IPR049397">
    <property type="entry name" value="EthR_C"/>
</dbReference>
<protein>
    <submittedName>
        <fullName evidence="5">Transcriptional regulator, TetR family</fullName>
    </submittedName>
</protein>
<dbReference type="STRING" id="262898.GA0070564_1122"/>
<evidence type="ECO:0000256" key="2">
    <source>
        <dbReference type="PROSITE-ProRule" id="PRU00335"/>
    </source>
</evidence>
<dbReference type="PROSITE" id="PS50977">
    <property type="entry name" value="HTH_TETR_2"/>
    <property type="match status" value="1"/>
</dbReference>
<keyword evidence="1 2" id="KW-0238">DNA-binding</keyword>
<evidence type="ECO:0000256" key="1">
    <source>
        <dbReference type="ARBA" id="ARBA00023125"/>
    </source>
</evidence>
<sequence length="231" mass="24997">MPSVTRRRPHDPDRRSAVESQVLAATTRLLQEGHRFTDLGVQRIAAEAGVARSTFYVHFRDKTELLVRLAGTMQETSLDRVQGWDPVADGLDGLTQAFTDVIGTYRAYAPVLAAISEVAAYDEVVREFWASALDAFVVHTAGLIRAERDAGRIPADVDPDPASRLVVLGGDRFLAHHVSLGPSDPVSDAAAARELAATWWYGAFRRPTRTPTPPPPPPPPSIPDVGADSAD</sequence>
<dbReference type="Gene3D" id="1.10.357.10">
    <property type="entry name" value="Tetracycline Repressor, domain 2"/>
    <property type="match status" value="1"/>
</dbReference>
<dbReference type="AlphaFoldDB" id="A0A1C5AKT2"/>
<feature type="domain" description="HTH tetR-type" evidence="4">
    <location>
        <begin position="16"/>
        <end position="77"/>
    </location>
</feature>
<dbReference type="InterPro" id="IPR009057">
    <property type="entry name" value="Homeodomain-like_sf"/>
</dbReference>
<dbReference type="InterPro" id="IPR050109">
    <property type="entry name" value="HTH-type_TetR-like_transc_reg"/>
</dbReference>
<dbReference type="Gene3D" id="1.10.10.60">
    <property type="entry name" value="Homeodomain-like"/>
    <property type="match status" value="1"/>
</dbReference>
<feature type="region of interest" description="Disordered" evidence="3">
    <location>
        <begin position="206"/>
        <end position="231"/>
    </location>
</feature>
<accession>A0A1C5AKT2</accession>
<evidence type="ECO:0000256" key="3">
    <source>
        <dbReference type="SAM" id="MobiDB-lite"/>
    </source>
</evidence>
<proteinExistence type="predicted"/>
<dbReference type="GO" id="GO:0003700">
    <property type="term" value="F:DNA-binding transcription factor activity"/>
    <property type="evidence" value="ECO:0007669"/>
    <property type="project" value="TreeGrafter"/>
</dbReference>
<dbReference type="RefSeq" id="WP_091615234.1">
    <property type="nucleotide sequence ID" value="NZ_FMCX01000012.1"/>
</dbReference>
<reference evidence="6" key="1">
    <citation type="submission" date="2016-06" db="EMBL/GenBank/DDBJ databases">
        <authorList>
            <person name="Varghese N."/>
            <person name="Submissions Spin"/>
        </authorList>
    </citation>
    <scope>NUCLEOTIDE SEQUENCE [LARGE SCALE GENOMIC DNA]</scope>
    <source>
        <strain evidence="6">DSM 44830</strain>
    </source>
</reference>
<dbReference type="InterPro" id="IPR001647">
    <property type="entry name" value="HTH_TetR"/>
</dbReference>
<dbReference type="OrthoDB" id="4746440at2"/>
<dbReference type="SUPFAM" id="SSF46689">
    <property type="entry name" value="Homeodomain-like"/>
    <property type="match status" value="1"/>
</dbReference>
<dbReference type="Proteomes" id="UP000199504">
    <property type="component" value="Unassembled WGS sequence"/>
</dbReference>
<dbReference type="PANTHER" id="PTHR30055:SF184">
    <property type="entry name" value="HTH-TYPE TRANSCRIPTIONAL REGULATOR ETHR"/>
    <property type="match status" value="1"/>
</dbReference>
<keyword evidence="6" id="KW-1185">Reference proteome</keyword>
<dbReference type="EMBL" id="FMCX01000012">
    <property type="protein sequence ID" value="SCF45671.1"/>
    <property type="molecule type" value="Genomic_DNA"/>
</dbReference>
<organism evidence="5 6">
    <name type="scientific">Micromonospora mirobrigensis</name>
    <dbReference type="NCBI Taxonomy" id="262898"/>
    <lineage>
        <taxon>Bacteria</taxon>
        <taxon>Bacillati</taxon>
        <taxon>Actinomycetota</taxon>
        <taxon>Actinomycetes</taxon>
        <taxon>Micromonosporales</taxon>
        <taxon>Micromonosporaceae</taxon>
        <taxon>Micromonospora</taxon>
    </lineage>
</organism>
<feature type="compositionally biased region" description="Pro residues" evidence="3">
    <location>
        <begin position="210"/>
        <end position="222"/>
    </location>
</feature>
<feature type="DNA-binding region" description="H-T-H motif" evidence="2">
    <location>
        <begin position="40"/>
        <end position="59"/>
    </location>
</feature>
<evidence type="ECO:0000313" key="6">
    <source>
        <dbReference type="Proteomes" id="UP000199504"/>
    </source>
</evidence>
<dbReference type="GO" id="GO:0000976">
    <property type="term" value="F:transcription cis-regulatory region binding"/>
    <property type="evidence" value="ECO:0007669"/>
    <property type="project" value="TreeGrafter"/>
</dbReference>
<evidence type="ECO:0000259" key="4">
    <source>
        <dbReference type="PROSITE" id="PS50977"/>
    </source>
</evidence>
<dbReference type="PANTHER" id="PTHR30055">
    <property type="entry name" value="HTH-TYPE TRANSCRIPTIONAL REGULATOR RUTR"/>
    <property type="match status" value="1"/>
</dbReference>
<gene>
    <name evidence="5" type="ORF">GA0070564_1122</name>
</gene>
<name>A0A1C5AKT2_9ACTN</name>
<evidence type="ECO:0000313" key="5">
    <source>
        <dbReference type="EMBL" id="SCF45671.1"/>
    </source>
</evidence>
<dbReference type="SUPFAM" id="SSF48498">
    <property type="entry name" value="Tetracyclin repressor-like, C-terminal domain"/>
    <property type="match status" value="1"/>
</dbReference>